<dbReference type="Proteomes" id="UP001243286">
    <property type="component" value="Unassembled WGS sequence"/>
</dbReference>
<evidence type="ECO:0000313" key="1">
    <source>
        <dbReference type="EMBL" id="MDI3234171.1"/>
    </source>
</evidence>
<sequence>MSGVGRRIRPDVIYDNVNVTTEIEDFIESLSFRDNLSGESDSLSLTLSDREGRWNNQWRPKKGSVLKASLLVSTGWDDPKAKSRFLGVFEIDELGISGPPMTSNVRGLSVPESSSLRKSGKSRAWEKSSLKAVAGAIAKANGMTLYFSADENPSYDRIDQEGQTDLAFLMKLCGDAGLSLKVANKKIIILDEERLEKGTSVMIISRKDKAMKSYSGKDALTTMYRSCSVKYTDPKKKKTYRYVFTPSKAPATSRVLYINEEVKSSAAAATLARKKLREANKDAMTFSVVLAGFLNVFAGQVVTLKEFGSFDGRYLVTSMSANVSKGTDTSLELRKCLEGY</sequence>
<name>A0ABT6QZP7_9BACL</name>
<dbReference type="SUPFAM" id="SSF69279">
    <property type="entry name" value="Phage tail proteins"/>
    <property type="match status" value="1"/>
</dbReference>
<dbReference type="EMBL" id="JASBQV010000004">
    <property type="protein sequence ID" value="MDI3234171.1"/>
    <property type="molecule type" value="Genomic_DNA"/>
</dbReference>
<comment type="caution">
    <text evidence="1">The sequence shown here is derived from an EMBL/GenBank/DDBJ whole genome shotgun (WGS) entry which is preliminary data.</text>
</comment>
<dbReference type="Pfam" id="PF05954">
    <property type="entry name" value="Phage_GPD"/>
    <property type="match status" value="1"/>
</dbReference>
<accession>A0ABT6QZP7</accession>
<gene>
    <name evidence="1" type="ORF">QK289_04055</name>
</gene>
<dbReference type="RefSeq" id="WP_282354710.1">
    <property type="nucleotide sequence ID" value="NZ_JASBQV010000004.1"/>
</dbReference>
<protein>
    <submittedName>
        <fullName evidence="1">Contractile injection system protein, VgrG/Pvc8 family</fullName>
    </submittedName>
</protein>
<keyword evidence="2" id="KW-1185">Reference proteome</keyword>
<proteinExistence type="predicted"/>
<reference evidence="1 2" key="1">
    <citation type="submission" date="2023-04" db="EMBL/GenBank/DDBJ databases">
        <title>Antarctic isolates genomes.</title>
        <authorList>
            <person name="Dimov S.G."/>
        </authorList>
    </citation>
    <scope>NUCLEOTIDE SEQUENCE [LARGE SCALE GENOMIC DNA]</scope>
    <source>
        <strain evidence="1 2">AL19</strain>
    </source>
</reference>
<organism evidence="1 2">
    <name type="scientific">Exiguobacterium antarcticum</name>
    <dbReference type="NCBI Taxonomy" id="132920"/>
    <lineage>
        <taxon>Bacteria</taxon>
        <taxon>Bacillati</taxon>
        <taxon>Bacillota</taxon>
        <taxon>Bacilli</taxon>
        <taxon>Bacillales</taxon>
        <taxon>Bacillales Family XII. Incertae Sedis</taxon>
        <taxon>Exiguobacterium</taxon>
    </lineage>
</organism>
<evidence type="ECO:0000313" key="2">
    <source>
        <dbReference type="Proteomes" id="UP001243286"/>
    </source>
</evidence>